<proteinExistence type="predicted"/>
<keyword evidence="4" id="KW-1185">Reference proteome</keyword>
<feature type="signal peptide" evidence="2">
    <location>
        <begin position="1"/>
        <end position="16"/>
    </location>
</feature>
<gene>
    <name evidence="3" type="ORF">B0T18DRAFT_428166</name>
</gene>
<feature type="chain" id="PRO_5041271399" evidence="2">
    <location>
        <begin position="17"/>
        <end position="176"/>
    </location>
</feature>
<reference evidence="3" key="1">
    <citation type="submission" date="2023-06" db="EMBL/GenBank/DDBJ databases">
        <title>Genome-scale phylogeny and comparative genomics of the fungal order Sordariales.</title>
        <authorList>
            <consortium name="Lawrence Berkeley National Laboratory"/>
            <person name="Hensen N."/>
            <person name="Bonometti L."/>
            <person name="Westerberg I."/>
            <person name="Brannstrom I.O."/>
            <person name="Guillou S."/>
            <person name="Cros-Aarteil S."/>
            <person name="Calhoun S."/>
            <person name="Haridas S."/>
            <person name="Kuo A."/>
            <person name="Mondo S."/>
            <person name="Pangilinan J."/>
            <person name="Riley R."/>
            <person name="LaButti K."/>
            <person name="Andreopoulos B."/>
            <person name="Lipzen A."/>
            <person name="Chen C."/>
            <person name="Yanf M."/>
            <person name="Daum C."/>
            <person name="Ng V."/>
            <person name="Clum A."/>
            <person name="Steindorff A."/>
            <person name="Ohm R."/>
            <person name="Martin F."/>
            <person name="Silar P."/>
            <person name="Natvig D."/>
            <person name="Lalanne C."/>
            <person name="Gautier V."/>
            <person name="Ament-velasquez S.L."/>
            <person name="Kruys A."/>
            <person name="Hutchinson M.I."/>
            <person name="Powell A.J."/>
            <person name="Barry K."/>
            <person name="Miller A.N."/>
            <person name="Grigoriev I.V."/>
            <person name="Debuchy R."/>
            <person name="Gladieux P."/>
            <person name="Thoren M.H."/>
            <person name="Johannesson H."/>
        </authorList>
    </citation>
    <scope>NUCLEOTIDE SEQUENCE</scope>
    <source>
        <strain evidence="3">SMH3187-1</strain>
    </source>
</reference>
<evidence type="ECO:0000313" key="3">
    <source>
        <dbReference type="EMBL" id="KAK0750162.1"/>
    </source>
</evidence>
<keyword evidence="2" id="KW-0732">Signal</keyword>
<evidence type="ECO:0000256" key="2">
    <source>
        <dbReference type="SAM" id="SignalP"/>
    </source>
</evidence>
<protein>
    <submittedName>
        <fullName evidence="3">Uncharacterized protein</fullName>
    </submittedName>
</protein>
<name>A0AA40F2S4_9PEZI</name>
<organism evidence="3 4">
    <name type="scientific">Schizothecium vesticola</name>
    <dbReference type="NCBI Taxonomy" id="314040"/>
    <lineage>
        <taxon>Eukaryota</taxon>
        <taxon>Fungi</taxon>
        <taxon>Dikarya</taxon>
        <taxon>Ascomycota</taxon>
        <taxon>Pezizomycotina</taxon>
        <taxon>Sordariomycetes</taxon>
        <taxon>Sordariomycetidae</taxon>
        <taxon>Sordariales</taxon>
        <taxon>Schizotheciaceae</taxon>
        <taxon>Schizothecium</taxon>
    </lineage>
</organism>
<evidence type="ECO:0000256" key="1">
    <source>
        <dbReference type="SAM" id="MobiDB-lite"/>
    </source>
</evidence>
<accession>A0AA40F2S4</accession>
<dbReference type="Proteomes" id="UP001172155">
    <property type="component" value="Unassembled WGS sequence"/>
</dbReference>
<dbReference type="EMBL" id="JAUKUD010000003">
    <property type="protein sequence ID" value="KAK0750162.1"/>
    <property type="molecule type" value="Genomic_DNA"/>
</dbReference>
<dbReference type="AlphaFoldDB" id="A0AA40F2S4"/>
<feature type="region of interest" description="Disordered" evidence="1">
    <location>
        <begin position="148"/>
        <end position="176"/>
    </location>
</feature>
<sequence>MHALLLYTTAIGLTSAALLHHRQAFDPDETTGRGSNCIEAFGPGYVECVPASDSAPRLCVNPEQGEKCCNNLWGCPASSFCLVQDLCCPDGLSPETCAAQNDVTLPPGFVPPSGNSTTPDAAVPDVVVEDGPEITKAPVAGSVDVAKGDALTSPLGQPQPGRRGASGATGQVARWT</sequence>
<comment type="caution">
    <text evidence="3">The sequence shown here is derived from an EMBL/GenBank/DDBJ whole genome shotgun (WGS) entry which is preliminary data.</text>
</comment>
<evidence type="ECO:0000313" key="4">
    <source>
        <dbReference type="Proteomes" id="UP001172155"/>
    </source>
</evidence>